<reference evidence="1" key="1">
    <citation type="journal article" date="2020" name="bioRxiv">
        <title>Chromosome-level reference genome of the European wasp spider Argiope bruennichi: a resource for studies on range expansion and evolutionary adaptation.</title>
        <authorList>
            <person name="Sheffer M.M."/>
            <person name="Hoppe A."/>
            <person name="Krehenwinkel H."/>
            <person name="Uhl G."/>
            <person name="Kuss A.W."/>
            <person name="Jensen L."/>
            <person name="Jensen C."/>
            <person name="Gillespie R.G."/>
            <person name="Hoff K.J."/>
            <person name="Prost S."/>
        </authorList>
    </citation>
    <scope>NUCLEOTIDE SEQUENCE</scope>
</reference>
<dbReference type="Proteomes" id="UP000807504">
    <property type="component" value="Unassembled WGS sequence"/>
</dbReference>
<organism evidence="1 2">
    <name type="scientific">Argiope bruennichi</name>
    <name type="common">Wasp spider</name>
    <name type="synonym">Aranea bruennichi</name>
    <dbReference type="NCBI Taxonomy" id="94029"/>
    <lineage>
        <taxon>Eukaryota</taxon>
        <taxon>Metazoa</taxon>
        <taxon>Ecdysozoa</taxon>
        <taxon>Arthropoda</taxon>
        <taxon>Chelicerata</taxon>
        <taxon>Arachnida</taxon>
        <taxon>Araneae</taxon>
        <taxon>Araneomorphae</taxon>
        <taxon>Entelegynae</taxon>
        <taxon>Araneoidea</taxon>
        <taxon>Araneidae</taxon>
        <taxon>Argiope</taxon>
    </lineage>
</organism>
<gene>
    <name evidence="1" type="ORF">HNY73_010468</name>
</gene>
<sequence length="378" mass="44731">MDMEPSRYFPIKSPPSLQHIMCVYIAQRNIDFNKIRNICQNHYEIQNRYLSTPRSAMVRELTENNIRDLKSDALQRLSAYCLTDELTDQVMDHLLPLYNQVFKFININEPLMSTTIDLKVCFVLNMDGSINRYKTHKKIIMNADISNKVKFASACALCSEEDILNILENAAEDEKLYDDYFNPPLVKVWRDILLRGHVKWPSSRFFFEKIASHCEGAYYIIEKLPPDLRSSKINECFHNAVKYNTDIDFWLERMSSEQKKAVIRTQSYLILVNYLEWPRVSHVVEAAKLVWAFLGTKKICDFLWLVYKKISARDIKAEFDYEPIFFKLWLECPNELKEGPLRVRYELEAIYDKVTQTVRSHDSLKKFDKKRKLNMQNK</sequence>
<dbReference type="AlphaFoldDB" id="A0A8T0F328"/>
<name>A0A8T0F328_ARGBR</name>
<comment type="caution">
    <text evidence="1">The sequence shown here is derived from an EMBL/GenBank/DDBJ whole genome shotgun (WGS) entry which is preliminary data.</text>
</comment>
<reference evidence="1" key="2">
    <citation type="submission" date="2020-06" db="EMBL/GenBank/DDBJ databases">
        <authorList>
            <person name="Sheffer M."/>
        </authorList>
    </citation>
    <scope>NUCLEOTIDE SEQUENCE</scope>
</reference>
<protein>
    <submittedName>
        <fullName evidence="1">Uncharacterized protein</fullName>
    </submittedName>
</protein>
<accession>A0A8T0F328</accession>
<dbReference type="EMBL" id="JABXBU010000030">
    <property type="protein sequence ID" value="KAF8784852.1"/>
    <property type="molecule type" value="Genomic_DNA"/>
</dbReference>
<proteinExistence type="predicted"/>
<keyword evidence="2" id="KW-1185">Reference proteome</keyword>
<evidence type="ECO:0000313" key="2">
    <source>
        <dbReference type="Proteomes" id="UP000807504"/>
    </source>
</evidence>
<evidence type="ECO:0000313" key="1">
    <source>
        <dbReference type="EMBL" id="KAF8784852.1"/>
    </source>
</evidence>